<proteinExistence type="predicted"/>
<dbReference type="AlphaFoldDB" id="A0A1W2FJ34"/>
<dbReference type="RefSeq" id="WP_160096905.1">
    <property type="nucleotide sequence ID" value="NZ_FWXV01000007.1"/>
</dbReference>
<keyword evidence="2" id="KW-1185">Reference proteome</keyword>
<dbReference type="Proteomes" id="UP000192674">
    <property type="component" value="Unassembled WGS sequence"/>
</dbReference>
<name>A0A1W2FJ34_KIBAR</name>
<evidence type="ECO:0000313" key="2">
    <source>
        <dbReference type="Proteomes" id="UP000192674"/>
    </source>
</evidence>
<accession>A0A1W2FJ34</accession>
<gene>
    <name evidence="1" type="ORF">SAMN05661093_07213</name>
</gene>
<protein>
    <submittedName>
        <fullName evidence="1">Uncharacterized protein</fullName>
    </submittedName>
</protein>
<reference evidence="1 2" key="1">
    <citation type="submission" date="2017-04" db="EMBL/GenBank/DDBJ databases">
        <authorList>
            <person name="Afonso C.L."/>
            <person name="Miller P.J."/>
            <person name="Scott M.A."/>
            <person name="Spackman E."/>
            <person name="Goraichik I."/>
            <person name="Dimitrov K.M."/>
            <person name="Suarez D.L."/>
            <person name="Swayne D.E."/>
        </authorList>
    </citation>
    <scope>NUCLEOTIDE SEQUENCE [LARGE SCALE GENOMIC DNA]</scope>
    <source>
        <strain evidence="1 2">DSM 43828</strain>
    </source>
</reference>
<sequence length="50" mass="5627">MRQYNRREGLASADDTLPVDSERLKAAVLDRRAFSEAVQRLRALLGWPAG</sequence>
<evidence type="ECO:0000313" key="1">
    <source>
        <dbReference type="EMBL" id="SMD21937.1"/>
    </source>
</evidence>
<organism evidence="1 2">
    <name type="scientific">Kibdelosporangium aridum</name>
    <dbReference type="NCBI Taxonomy" id="2030"/>
    <lineage>
        <taxon>Bacteria</taxon>
        <taxon>Bacillati</taxon>
        <taxon>Actinomycetota</taxon>
        <taxon>Actinomycetes</taxon>
        <taxon>Pseudonocardiales</taxon>
        <taxon>Pseudonocardiaceae</taxon>
        <taxon>Kibdelosporangium</taxon>
    </lineage>
</organism>
<dbReference type="OrthoDB" id="9763894at2"/>
<dbReference type="EMBL" id="FWXV01000007">
    <property type="protein sequence ID" value="SMD21937.1"/>
    <property type="molecule type" value="Genomic_DNA"/>
</dbReference>